<evidence type="ECO:0000256" key="8">
    <source>
        <dbReference type="SAM" id="Phobius"/>
    </source>
</evidence>
<sequence length="719" mass="81606">MKITQTVMFTFIKTISISLVYVLTIIATYAQDYNFKELQARVVNSQNMHFANVEVMNDWVDTQNSDGSWADMHYGKVDFNGSLNNNHVHRLWQLAGACSTASHEKYNNSTYKQALKKGLQFWYNSKTVASNWWFNKIYFPQRLGEILIFMRAFDGFIPQTTVEGIDEPEILSLFEPTAIKDITLYNSGANAVDIALHYVYKGLLTEDAKLLEDTKNKLESILADNIKADMVYHDHGAQIMIASYGPVFCEGLLRLASYLADSPAAFDTKSENFSKILSFIRETQLSSTRGRSWDFSVLGRGISRENAMYAKMGYLQILADYIDTENADKYLNVLSRIKGDNPPNYKVREFNKHYWVSDYTQHARSEYLFTVRNTSTRTNEGETGNGENLKANYLSYGANFMSIDGDEYINIMPVWDWSMIPGTTFPYITKFPKRRTWGFNFGNTTFVGGVTDGHYGTSVLDLDQAGITAKKSWFMFDDEIVCLGAGIVDNSGRNVRTTINQAWMQTPSYVCEVNQAKEQEKGLNLEPYNNTNLKYLRQGKFGYYFPNKTNVKFAMQSKTGSWKAINILEDSTTTKPQDVFSLWIDHGNNPDNATYSYIVVPNIDTQKKAEQYNMNAVHIIENTSAIQAVYHKTLDMLQAVFYQAGTVKLKGLSVTVNRPCALILKQDGTITVSNPSQTYSDVLVSIKDKRNTFSKVIHLPTKNKLEGASASVNYKIEKQ</sequence>
<evidence type="ECO:0000313" key="12">
    <source>
        <dbReference type="EMBL" id="ALJ06125.1"/>
    </source>
</evidence>
<evidence type="ECO:0000256" key="6">
    <source>
        <dbReference type="ARBA" id="ARBA00023239"/>
    </source>
</evidence>
<evidence type="ECO:0008006" key="14">
    <source>
        <dbReference type="Google" id="ProtNLM"/>
    </source>
</evidence>
<reference evidence="12 13" key="1">
    <citation type="submission" date="2015-10" db="EMBL/GenBank/DDBJ databases">
        <authorList>
            <person name="Gilbert D.G."/>
        </authorList>
    </citation>
    <scope>NUCLEOTIDE SEQUENCE [LARGE SCALE GENOMIC DNA]</scope>
    <source>
        <strain evidence="13">HZ-22</strain>
    </source>
</reference>
<dbReference type="PANTHER" id="PTHR38481">
    <property type="entry name" value="HYALURONATE LYASE"/>
    <property type="match status" value="1"/>
</dbReference>
<evidence type="ECO:0000256" key="3">
    <source>
        <dbReference type="ARBA" id="ARBA00011245"/>
    </source>
</evidence>
<dbReference type="RefSeq" id="WP_054729428.1">
    <property type="nucleotide sequence ID" value="NZ_CP012898.1"/>
</dbReference>
<gene>
    <name evidence="12" type="ORF">APS56_13745</name>
</gene>
<keyword evidence="4" id="KW-0732">Signal</keyword>
<dbReference type="GO" id="GO:0016837">
    <property type="term" value="F:carbon-oxygen lyase activity, acting on polysaccharides"/>
    <property type="evidence" value="ECO:0007669"/>
    <property type="project" value="UniProtKB-ARBA"/>
</dbReference>
<comment type="cofactor">
    <cofactor evidence="1">
        <name>Ca(2+)</name>
        <dbReference type="ChEBI" id="CHEBI:29108"/>
    </cofactor>
</comment>
<evidence type="ECO:0000259" key="9">
    <source>
        <dbReference type="Pfam" id="PF02278"/>
    </source>
</evidence>
<feature type="domain" description="Polysaccharide lyase family 8 central" evidence="9">
    <location>
        <begin position="351"/>
        <end position="604"/>
    </location>
</feature>
<dbReference type="SUPFAM" id="SSF74650">
    <property type="entry name" value="Galactose mutarotase-like"/>
    <property type="match status" value="1"/>
</dbReference>
<dbReference type="SUPFAM" id="SSF49863">
    <property type="entry name" value="Hyaluronate lyase-like, C-terminal domain"/>
    <property type="match status" value="1"/>
</dbReference>
<dbReference type="OrthoDB" id="6394136at2"/>
<feature type="active site" evidence="7">
    <location>
        <position position="235"/>
    </location>
</feature>
<protein>
    <recommendedName>
        <fullName evidence="14">Chondroitin AC lyase</fullName>
    </recommendedName>
</protein>
<evidence type="ECO:0000256" key="2">
    <source>
        <dbReference type="ARBA" id="ARBA00006699"/>
    </source>
</evidence>
<feature type="active site" evidence="7">
    <location>
        <position position="244"/>
    </location>
</feature>
<dbReference type="Gene3D" id="1.50.10.100">
    <property type="entry name" value="Chondroitin AC/alginate lyase"/>
    <property type="match status" value="1"/>
</dbReference>
<proteinExistence type="inferred from homology"/>
<dbReference type="InterPro" id="IPR038970">
    <property type="entry name" value="Lyase_8"/>
</dbReference>
<keyword evidence="8" id="KW-0472">Membrane</keyword>
<feature type="domain" description="Polysaccharide lyase 8 N-terminal alpha-helical" evidence="11">
    <location>
        <begin position="38"/>
        <end position="313"/>
    </location>
</feature>
<dbReference type="PANTHER" id="PTHR38481:SF1">
    <property type="entry name" value="HYALURONATE LYASE"/>
    <property type="match status" value="1"/>
</dbReference>
<keyword evidence="6" id="KW-0456">Lyase</keyword>
<dbReference type="SUPFAM" id="SSF48230">
    <property type="entry name" value="Chondroitin AC/alginate lyase"/>
    <property type="match status" value="1"/>
</dbReference>
<dbReference type="Pfam" id="PF02278">
    <property type="entry name" value="Lyase_8"/>
    <property type="match status" value="1"/>
</dbReference>
<dbReference type="KEGG" id="ahz:APS56_13745"/>
<dbReference type="Pfam" id="PF08124">
    <property type="entry name" value="Lyase_8_N"/>
    <property type="match status" value="1"/>
</dbReference>
<dbReference type="AlphaFoldDB" id="A0A0P0CNX1"/>
<accession>A0A0P0CNX1</accession>
<organism evidence="12 13">
    <name type="scientific">Pseudalgibacter alginicilyticus</name>
    <dbReference type="NCBI Taxonomy" id="1736674"/>
    <lineage>
        <taxon>Bacteria</taxon>
        <taxon>Pseudomonadati</taxon>
        <taxon>Bacteroidota</taxon>
        <taxon>Flavobacteriia</taxon>
        <taxon>Flavobacteriales</taxon>
        <taxon>Flavobacteriaceae</taxon>
        <taxon>Pseudalgibacter</taxon>
    </lineage>
</organism>
<keyword evidence="8" id="KW-1133">Transmembrane helix</keyword>
<dbReference type="GO" id="GO:0005975">
    <property type="term" value="P:carbohydrate metabolic process"/>
    <property type="evidence" value="ECO:0007669"/>
    <property type="project" value="InterPro"/>
</dbReference>
<dbReference type="InterPro" id="IPR014718">
    <property type="entry name" value="GH-type_carb-bd"/>
</dbReference>
<dbReference type="PATRIC" id="fig|1736674.3.peg.2809"/>
<dbReference type="GO" id="GO:0005576">
    <property type="term" value="C:extracellular region"/>
    <property type="evidence" value="ECO:0007669"/>
    <property type="project" value="InterPro"/>
</dbReference>
<feature type="active site" evidence="7">
    <location>
        <position position="300"/>
    </location>
</feature>
<keyword evidence="8" id="KW-0812">Transmembrane</keyword>
<name>A0A0P0CNX1_9FLAO</name>
<dbReference type="EMBL" id="CP012898">
    <property type="protein sequence ID" value="ALJ06125.1"/>
    <property type="molecule type" value="Genomic_DNA"/>
</dbReference>
<dbReference type="InterPro" id="IPR008929">
    <property type="entry name" value="Chondroitin_lyas"/>
</dbReference>
<keyword evidence="5" id="KW-0106">Calcium</keyword>
<comment type="subunit">
    <text evidence="3">Monomer.</text>
</comment>
<feature type="domain" description="Polysaccharide lyase family 8 C-terminal" evidence="10">
    <location>
        <begin position="618"/>
        <end position="680"/>
    </location>
</feature>
<evidence type="ECO:0000259" key="10">
    <source>
        <dbReference type="Pfam" id="PF02884"/>
    </source>
</evidence>
<evidence type="ECO:0000256" key="7">
    <source>
        <dbReference type="PIRSR" id="PIRSR638970-1"/>
    </source>
</evidence>
<evidence type="ECO:0000259" key="11">
    <source>
        <dbReference type="Pfam" id="PF08124"/>
    </source>
</evidence>
<dbReference type="Pfam" id="PF02884">
    <property type="entry name" value="Lyase_8_C"/>
    <property type="match status" value="1"/>
</dbReference>
<keyword evidence="13" id="KW-1185">Reference proteome</keyword>
<dbReference type="InterPro" id="IPR011071">
    <property type="entry name" value="Lyase_8-like_C"/>
</dbReference>
<dbReference type="InterPro" id="IPR004103">
    <property type="entry name" value="Lyase_8_C"/>
</dbReference>
<comment type="similarity">
    <text evidence="2">Belongs to the polysaccharide lyase 8 family.</text>
</comment>
<dbReference type="GO" id="GO:0030246">
    <property type="term" value="F:carbohydrate binding"/>
    <property type="evidence" value="ECO:0007669"/>
    <property type="project" value="InterPro"/>
</dbReference>
<dbReference type="Proteomes" id="UP000057981">
    <property type="component" value="Chromosome"/>
</dbReference>
<evidence type="ECO:0000256" key="4">
    <source>
        <dbReference type="ARBA" id="ARBA00022729"/>
    </source>
</evidence>
<dbReference type="InterPro" id="IPR011013">
    <property type="entry name" value="Gal_mutarotase_sf_dom"/>
</dbReference>
<evidence type="ECO:0000313" key="13">
    <source>
        <dbReference type="Proteomes" id="UP000057981"/>
    </source>
</evidence>
<dbReference type="Gene3D" id="2.70.98.10">
    <property type="match status" value="1"/>
</dbReference>
<evidence type="ECO:0000256" key="5">
    <source>
        <dbReference type="ARBA" id="ARBA00022837"/>
    </source>
</evidence>
<dbReference type="STRING" id="1736674.APS56_13745"/>
<dbReference type="Gene3D" id="2.60.220.10">
    <property type="entry name" value="Polysaccharide lyase family 8-like, C-terminal"/>
    <property type="match status" value="1"/>
</dbReference>
<dbReference type="InterPro" id="IPR003159">
    <property type="entry name" value="Lyase_8_central_dom"/>
</dbReference>
<feature type="transmembrane region" description="Helical" evidence="8">
    <location>
        <begin position="7"/>
        <end position="30"/>
    </location>
</feature>
<dbReference type="InterPro" id="IPR012970">
    <property type="entry name" value="Lyase_8_alpha_N"/>
</dbReference>
<evidence type="ECO:0000256" key="1">
    <source>
        <dbReference type="ARBA" id="ARBA00001913"/>
    </source>
</evidence>